<keyword evidence="2" id="KW-1185">Reference proteome</keyword>
<evidence type="ECO:0000313" key="2">
    <source>
        <dbReference type="Proteomes" id="UP001175226"/>
    </source>
</evidence>
<protein>
    <submittedName>
        <fullName evidence="1">Uncharacterized protein</fullName>
    </submittedName>
</protein>
<organism evidence="1 2">
    <name type="scientific">Armillaria borealis</name>
    <dbReference type="NCBI Taxonomy" id="47425"/>
    <lineage>
        <taxon>Eukaryota</taxon>
        <taxon>Fungi</taxon>
        <taxon>Dikarya</taxon>
        <taxon>Basidiomycota</taxon>
        <taxon>Agaricomycotina</taxon>
        <taxon>Agaricomycetes</taxon>
        <taxon>Agaricomycetidae</taxon>
        <taxon>Agaricales</taxon>
        <taxon>Marasmiineae</taxon>
        <taxon>Physalacriaceae</taxon>
        <taxon>Armillaria</taxon>
    </lineage>
</organism>
<gene>
    <name evidence="1" type="ORF">EV421DRAFT_1721734</name>
</gene>
<dbReference type="PANTHER" id="PTHR37449:SF1">
    <property type="entry name" value="OS02G0159950 PROTEIN"/>
    <property type="match status" value="1"/>
</dbReference>
<dbReference type="EMBL" id="JAUEPT010000160">
    <property type="protein sequence ID" value="KAK0430260.1"/>
    <property type="molecule type" value="Genomic_DNA"/>
</dbReference>
<dbReference type="Proteomes" id="UP001175226">
    <property type="component" value="Unassembled WGS sequence"/>
</dbReference>
<sequence length="109" mass="12009">LVASMTTMLDCTFSSSISARYWDMTQRSTSPLVFPLAGEFFSASSNAFLKLLSLSPIILLMILGPLIKKKVPVSFAVACAINILPVSGGPNIRIQWEALIPMYLKSWRQ</sequence>
<feature type="non-terminal residue" evidence="1">
    <location>
        <position position="1"/>
    </location>
</feature>
<evidence type="ECO:0000313" key="1">
    <source>
        <dbReference type="EMBL" id="KAK0430260.1"/>
    </source>
</evidence>
<comment type="caution">
    <text evidence="1">The sequence shown here is derived from an EMBL/GenBank/DDBJ whole genome shotgun (WGS) entry which is preliminary data.</text>
</comment>
<proteinExistence type="predicted"/>
<accession>A0AA39IUT0</accession>
<dbReference type="AlphaFoldDB" id="A0AA39IUT0"/>
<dbReference type="PANTHER" id="PTHR37449">
    <property type="match status" value="1"/>
</dbReference>
<name>A0AA39IUT0_9AGAR</name>
<reference evidence="1" key="1">
    <citation type="submission" date="2023-06" db="EMBL/GenBank/DDBJ databases">
        <authorList>
            <consortium name="Lawrence Berkeley National Laboratory"/>
            <person name="Ahrendt S."/>
            <person name="Sahu N."/>
            <person name="Indic B."/>
            <person name="Wong-Bajracharya J."/>
            <person name="Merenyi Z."/>
            <person name="Ke H.-M."/>
            <person name="Monk M."/>
            <person name="Kocsube S."/>
            <person name="Drula E."/>
            <person name="Lipzen A."/>
            <person name="Balint B."/>
            <person name="Henrissat B."/>
            <person name="Andreopoulos B."/>
            <person name="Martin F.M."/>
            <person name="Harder C.B."/>
            <person name="Rigling D."/>
            <person name="Ford K.L."/>
            <person name="Foster G.D."/>
            <person name="Pangilinan J."/>
            <person name="Papanicolaou A."/>
            <person name="Barry K."/>
            <person name="LaButti K."/>
            <person name="Viragh M."/>
            <person name="Koriabine M."/>
            <person name="Yan M."/>
            <person name="Riley R."/>
            <person name="Champramary S."/>
            <person name="Plett K.L."/>
            <person name="Tsai I.J."/>
            <person name="Slot J."/>
            <person name="Sipos G."/>
            <person name="Plett J."/>
            <person name="Nagy L.G."/>
            <person name="Grigoriev I.V."/>
        </authorList>
    </citation>
    <scope>NUCLEOTIDE SEQUENCE</scope>
    <source>
        <strain evidence="1">FPL87.14</strain>
    </source>
</reference>